<proteinExistence type="predicted"/>
<dbReference type="SUPFAM" id="SSF48208">
    <property type="entry name" value="Six-hairpin glycosidases"/>
    <property type="match status" value="1"/>
</dbReference>
<dbReference type="Proteomes" id="UP000198582">
    <property type="component" value="Unassembled WGS sequence"/>
</dbReference>
<dbReference type="Gene3D" id="2.70.98.10">
    <property type="match status" value="1"/>
</dbReference>
<reference evidence="5" key="1">
    <citation type="submission" date="2016-10" db="EMBL/GenBank/DDBJ databases">
        <authorList>
            <person name="Varghese N."/>
            <person name="Submissions S."/>
        </authorList>
    </citation>
    <scope>NUCLEOTIDE SEQUENCE [LARGE SCALE GENOMIC DNA]</scope>
    <source>
        <strain evidence="5">DSM 44993</strain>
    </source>
</reference>
<dbReference type="GO" id="GO:0005975">
    <property type="term" value="P:carbohydrate metabolic process"/>
    <property type="evidence" value="ECO:0007669"/>
    <property type="project" value="InterPro"/>
</dbReference>
<dbReference type="InterPro" id="IPR050883">
    <property type="entry name" value="PNGase"/>
</dbReference>
<dbReference type="GO" id="GO:0000224">
    <property type="term" value="F:peptide-N4-(N-acetyl-beta-glucosaminyl)asparagine amidase activity"/>
    <property type="evidence" value="ECO:0007669"/>
    <property type="project" value="TreeGrafter"/>
</dbReference>
<dbReference type="GO" id="GO:0030246">
    <property type="term" value="F:carbohydrate binding"/>
    <property type="evidence" value="ECO:0007669"/>
    <property type="project" value="InterPro"/>
</dbReference>
<organism evidence="4 5">
    <name type="scientific">Amycolatopsis saalfeldensis</name>
    <dbReference type="NCBI Taxonomy" id="394193"/>
    <lineage>
        <taxon>Bacteria</taxon>
        <taxon>Bacillati</taxon>
        <taxon>Actinomycetota</taxon>
        <taxon>Actinomycetes</taxon>
        <taxon>Pseudonocardiales</taxon>
        <taxon>Pseudonocardiaceae</taxon>
        <taxon>Amycolatopsis</taxon>
    </lineage>
</organism>
<keyword evidence="1" id="KW-0732">Signal</keyword>
<dbReference type="GO" id="GO:0005829">
    <property type="term" value="C:cytosol"/>
    <property type="evidence" value="ECO:0007669"/>
    <property type="project" value="TreeGrafter"/>
</dbReference>
<feature type="signal peptide" evidence="1">
    <location>
        <begin position="1"/>
        <end position="31"/>
    </location>
</feature>
<protein>
    <submittedName>
        <fullName evidence="4">Alpha-1,2-mannosidase, putative</fullName>
    </submittedName>
</protein>
<dbReference type="Gene3D" id="3.30.2080.10">
    <property type="entry name" value="GH92 mannosidase domain"/>
    <property type="match status" value="1"/>
</dbReference>
<name>A0A1H8XUI5_9PSEU</name>
<dbReference type="EMBL" id="FOEF01000009">
    <property type="protein sequence ID" value="SEP43467.1"/>
    <property type="molecule type" value="Genomic_DNA"/>
</dbReference>
<dbReference type="NCBIfam" id="TIGR01180">
    <property type="entry name" value="aman2_put"/>
    <property type="match status" value="1"/>
</dbReference>
<gene>
    <name evidence="4" type="ORF">SAMN04489732_10943</name>
</gene>
<dbReference type="FunFam" id="3.30.2080.10:FF:000001">
    <property type="entry name" value="Alpha-1,2-mannosidase subfamily"/>
    <property type="match status" value="1"/>
</dbReference>
<dbReference type="Pfam" id="PF17678">
    <property type="entry name" value="Glyco_hydro_92N"/>
    <property type="match status" value="1"/>
</dbReference>
<feature type="domain" description="Glycosyl hydrolase family 92 N-terminal" evidence="3">
    <location>
        <begin position="44"/>
        <end position="276"/>
    </location>
</feature>
<dbReference type="Gene3D" id="1.20.1610.10">
    <property type="entry name" value="alpha-1,2-mannosidases domains"/>
    <property type="match status" value="1"/>
</dbReference>
<dbReference type="InterPro" id="IPR041371">
    <property type="entry name" value="GH92_N"/>
</dbReference>
<sequence length="1034" mass="108418">MHRVPTGSWRLLLAAAAVLLALGVATPSAAAAPGVSLVTNPAQYVDPMIGTGNGGEQVGQINNFPGPAVPFGMLQWSPDTPDAYAGYSYDSDQIRGFSLTHASVGCRQFGDVPILPVVGDVGTAPWDRTEKFSHDTEVARTGEYGVTLADSGVRADLTSATRTGLAALTFPATDKAQLLVKAGASLNGDQAAAVRTIGDHEVVGSASTGQFCGHQNNYTIYYALQFDRPFTAAGGWDGTTVGTPGTSIDVSSPRAGGYLTFDTRANQVLHMKVAISFVSTEGAQRNMAAEIPGWDLAPVEAAARQQWDGVLSRIQVGGGTADQLKTFYTSLYHSLLYPTTFSDVDGRYPGFDAKVHSVSGHQRVQYANYSLWDTYRCLAALQALLLPDVGSDLAQSLVNDAAQFGWLPKWPVMNGESGVMNGDNVTPFLASLHAFGAQDFDTTTALKYMLKGATTPAPPNFPYQEREGVADYQTYGYVPNDRAEQGHVRTGASQTLEYAIDDFAISRFAGALGKHDTARTYAGRSQNWQNIFDGGTGYLRPKDSTGAFPAGPGFVAPPAGQFGQNGFDEGNAAQYNYLVPQNMAGLITAMGGPAAVNLRADAFFQLLNTGPNLPNQWSGNEPDFATPWLYDYTGQPWKTQEVVRRIEAQLFSATPNGEPGNDDLGAQSSWYVWAALGLYPVTPGTTDLAFASPLFPKAVLHLANGRSITIDAPAAAADHPYVTGLSVDGKRWDKTYLPPSALRTGTTLKFDLSAQPSPSWGATSSPPSYSDGQVAAIGYTSPTGQVRTAQGASFPATIGAVAAAGRSGPVRWRAQPPAGITVTPSSGVLRPGTTAGVTVAVAADAPSGYHPVPVSFTDTAGHALPGATITVTVPAADGKATTCDTLGASDTECGLQRLDNGDGHSAPVTVAGRSGRSTSDGYLYFGVTDDLVPGGTPYTATIDVDYLDQGTGSWNVQYDSSDPNQRYQGSSSVTDTGTGTWKTATFTLPDAGFGNRENGSADFRLSVGAGFVVSRVHVSVSGGNVLALHLCPGD</sequence>
<dbReference type="OrthoDB" id="9804511at2"/>
<dbReference type="GO" id="GO:0006516">
    <property type="term" value="P:glycoprotein catabolic process"/>
    <property type="evidence" value="ECO:0007669"/>
    <property type="project" value="TreeGrafter"/>
</dbReference>
<evidence type="ECO:0000259" key="3">
    <source>
        <dbReference type="Pfam" id="PF17678"/>
    </source>
</evidence>
<dbReference type="AlphaFoldDB" id="A0A1H8XUI5"/>
<dbReference type="InterPro" id="IPR014718">
    <property type="entry name" value="GH-type_carb-bd"/>
</dbReference>
<dbReference type="Gene3D" id="1.20.1050.60">
    <property type="entry name" value="alpha-1,2-mannosidase"/>
    <property type="match status" value="1"/>
</dbReference>
<dbReference type="PANTHER" id="PTHR12143">
    <property type="entry name" value="PEPTIDE N-GLYCANASE PNGASE -RELATED"/>
    <property type="match status" value="1"/>
</dbReference>
<keyword evidence="5" id="KW-1185">Reference proteome</keyword>
<dbReference type="STRING" id="394193.SAMN04489732_10943"/>
<dbReference type="InterPro" id="IPR008928">
    <property type="entry name" value="6-hairpin_glycosidase_sf"/>
</dbReference>
<evidence type="ECO:0000313" key="5">
    <source>
        <dbReference type="Proteomes" id="UP000198582"/>
    </source>
</evidence>
<evidence type="ECO:0000313" key="4">
    <source>
        <dbReference type="EMBL" id="SEP43467.1"/>
    </source>
</evidence>
<dbReference type="Pfam" id="PF07971">
    <property type="entry name" value="Glyco_hydro_92"/>
    <property type="match status" value="1"/>
</dbReference>
<dbReference type="RefSeq" id="WP_091618702.1">
    <property type="nucleotide sequence ID" value="NZ_FOEF01000009.1"/>
</dbReference>
<accession>A0A1H8XUI5</accession>
<feature type="domain" description="Glycosyl hydrolase family 92" evidence="2">
    <location>
        <begin position="282"/>
        <end position="753"/>
    </location>
</feature>
<feature type="chain" id="PRO_5039390296" evidence="1">
    <location>
        <begin position="32"/>
        <end position="1034"/>
    </location>
</feature>
<dbReference type="InterPro" id="IPR012939">
    <property type="entry name" value="Glyco_hydro_92"/>
</dbReference>
<dbReference type="InterPro" id="IPR005887">
    <property type="entry name" value="GH92_a_mannosidase_put"/>
</dbReference>
<evidence type="ECO:0000256" key="1">
    <source>
        <dbReference type="SAM" id="SignalP"/>
    </source>
</evidence>
<dbReference type="PANTHER" id="PTHR12143:SF39">
    <property type="entry name" value="SECRETED PROTEIN"/>
    <property type="match status" value="1"/>
</dbReference>
<evidence type="ECO:0000259" key="2">
    <source>
        <dbReference type="Pfam" id="PF07971"/>
    </source>
</evidence>